<keyword evidence="2" id="KW-1185">Reference proteome</keyword>
<reference evidence="1 2" key="1">
    <citation type="journal article" date="2019" name="Sci. Rep.">
        <title>Orb-weaving spider Araneus ventricosus genome elucidates the spidroin gene catalogue.</title>
        <authorList>
            <person name="Kono N."/>
            <person name="Nakamura H."/>
            <person name="Ohtoshi R."/>
            <person name="Moran D.A.P."/>
            <person name="Shinohara A."/>
            <person name="Yoshida Y."/>
            <person name="Fujiwara M."/>
            <person name="Mori M."/>
            <person name="Tomita M."/>
            <person name="Arakawa K."/>
        </authorList>
    </citation>
    <scope>NUCLEOTIDE SEQUENCE [LARGE SCALE GENOMIC DNA]</scope>
</reference>
<sequence length="138" mass="15756">MNLIKPTYMKLCDQKLLEKSLHGRTQNANESFNDVLWTILTKNTFVELQTLRLGSPVAVILFNDGFSGIMGVLDELGITAGHYTLKHYSSFETERIVTSERQCLPARKLSRKRNGQNRKMKNKKIVNKEGVCYKSGDF</sequence>
<accession>A0A4Y2HYT2</accession>
<evidence type="ECO:0000313" key="1">
    <source>
        <dbReference type="EMBL" id="GBM70483.1"/>
    </source>
</evidence>
<evidence type="ECO:0000313" key="2">
    <source>
        <dbReference type="Proteomes" id="UP000499080"/>
    </source>
</evidence>
<comment type="caution">
    <text evidence="1">The sequence shown here is derived from an EMBL/GenBank/DDBJ whole genome shotgun (WGS) entry which is preliminary data.</text>
</comment>
<proteinExistence type="predicted"/>
<protein>
    <submittedName>
        <fullName evidence="1">Uncharacterized protein</fullName>
    </submittedName>
</protein>
<organism evidence="1 2">
    <name type="scientific">Araneus ventricosus</name>
    <name type="common">Orbweaver spider</name>
    <name type="synonym">Epeira ventricosa</name>
    <dbReference type="NCBI Taxonomy" id="182803"/>
    <lineage>
        <taxon>Eukaryota</taxon>
        <taxon>Metazoa</taxon>
        <taxon>Ecdysozoa</taxon>
        <taxon>Arthropoda</taxon>
        <taxon>Chelicerata</taxon>
        <taxon>Arachnida</taxon>
        <taxon>Araneae</taxon>
        <taxon>Araneomorphae</taxon>
        <taxon>Entelegynae</taxon>
        <taxon>Araneoidea</taxon>
        <taxon>Araneidae</taxon>
        <taxon>Araneus</taxon>
    </lineage>
</organism>
<name>A0A4Y2HYT2_ARAVE</name>
<dbReference type="Proteomes" id="UP000499080">
    <property type="component" value="Unassembled WGS sequence"/>
</dbReference>
<dbReference type="OrthoDB" id="6426807at2759"/>
<dbReference type="EMBL" id="BGPR01002254">
    <property type="protein sequence ID" value="GBM70483.1"/>
    <property type="molecule type" value="Genomic_DNA"/>
</dbReference>
<gene>
    <name evidence="1" type="ORF">AVEN_60082_1</name>
</gene>
<dbReference type="AlphaFoldDB" id="A0A4Y2HYT2"/>